<organism evidence="5 6">
    <name type="scientific">Staphylotrichum longicolle</name>
    <dbReference type="NCBI Taxonomy" id="669026"/>
    <lineage>
        <taxon>Eukaryota</taxon>
        <taxon>Fungi</taxon>
        <taxon>Dikarya</taxon>
        <taxon>Ascomycota</taxon>
        <taxon>Pezizomycotina</taxon>
        <taxon>Sordariomycetes</taxon>
        <taxon>Sordariomycetidae</taxon>
        <taxon>Sordariales</taxon>
        <taxon>Chaetomiaceae</taxon>
        <taxon>Staphylotrichum</taxon>
    </lineage>
</organism>
<evidence type="ECO:0000256" key="2">
    <source>
        <dbReference type="ARBA" id="ARBA00022801"/>
    </source>
</evidence>
<dbReference type="Pfam" id="PF00082">
    <property type="entry name" value="Peptidase_S8"/>
    <property type="match status" value="1"/>
</dbReference>
<dbReference type="EMBL" id="JAHCVI010000001">
    <property type="protein sequence ID" value="KAG7291109.1"/>
    <property type="molecule type" value="Genomic_DNA"/>
</dbReference>
<dbReference type="Gene3D" id="3.40.50.200">
    <property type="entry name" value="Peptidase S8/S53 domain"/>
    <property type="match status" value="1"/>
</dbReference>
<dbReference type="Proteomes" id="UP001197093">
    <property type="component" value="Unassembled WGS sequence"/>
</dbReference>
<dbReference type="GO" id="GO:0004252">
    <property type="term" value="F:serine-type endopeptidase activity"/>
    <property type="evidence" value="ECO:0007669"/>
    <property type="project" value="InterPro"/>
</dbReference>
<keyword evidence="6" id="KW-1185">Reference proteome</keyword>
<accession>A0AAD4HXL8</accession>
<proteinExistence type="predicted"/>
<dbReference type="AlphaFoldDB" id="A0AAD4HXL8"/>
<comment type="caution">
    <text evidence="5">The sequence shown here is derived from an EMBL/GenBank/DDBJ whole genome shotgun (WGS) entry which is preliminary data.</text>
</comment>
<dbReference type="SUPFAM" id="SSF52743">
    <property type="entry name" value="Subtilisin-like"/>
    <property type="match status" value="1"/>
</dbReference>
<keyword evidence="2" id="KW-0378">Hydrolase</keyword>
<dbReference type="InterPro" id="IPR000209">
    <property type="entry name" value="Peptidase_S8/S53_dom"/>
</dbReference>
<dbReference type="GO" id="GO:0006508">
    <property type="term" value="P:proteolysis"/>
    <property type="evidence" value="ECO:0007669"/>
    <property type="project" value="UniProtKB-KW"/>
</dbReference>
<evidence type="ECO:0000256" key="1">
    <source>
        <dbReference type="ARBA" id="ARBA00022670"/>
    </source>
</evidence>
<protein>
    <recommendedName>
        <fullName evidence="4">Peptidase S8/S53 domain-containing protein</fullName>
    </recommendedName>
</protein>
<evidence type="ECO:0000313" key="5">
    <source>
        <dbReference type="EMBL" id="KAG7291109.1"/>
    </source>
</evidence>
<reference evidence="5" key="1">
    <citation type="submission" date="2023-02" db="EMBL/GenBank/DDBJ databases">
        <authorList>
            <person name="Palmer J.M."/>
        </authorList>
    </citation>
    <scope>NUCLEOTIDE SEQUENCE</scope>
    <source>
        <strain evidence="5">FW57</strain>
    </source>
</reference>
<feature type="domain" description="Peptidase S8/S53" evidence="4">
    <location>
        <begin position="188"/>
        <end position="339"/>
    </location>
</feature>
<sequence>MNICTVIQESLEDQRSLKMFLSESCDTKIIEAYNPYFTCPLEQSGTDPTKKYSQLVKFGELLLEIALGQPVEGLPRHAELRSRDGLNRATLLTIIRERDQELVENIPQGYHNAMVECVKAKLQDDIDNGDSEVLDQASEEHRCKGVLINAIQDLEEAWGELGAQSRVRNAPWKNPNHNLEVKISANIQSGDSSARSASQHLTNAQPTPALVTHRVHAIVMSFGLSAYHRKLARAIETAEVRGIIVFAAASNYGGNRSPAFPAKMDKVLCIHASYGNGSGSGNGVNPPPNRTSENFTTLGVAVPSIWKEGEYRSGTSYAAPVAAGIAANVLQFAQSSRHVSDEVRKQVFGREGMKQIMLKMSVLMGDGYDYVSPWATLWKEGATEEGVAYEIGQAL</sequence>
<dbReference type="InterPro" id="IPR036852">
    <property type="entry name" value="Peptidase_S8/S53_dom_sf"/>
</dbReference>
<evidence type="ECO:0000256" key="3">
    <source>
        <dbReference type="ARBA" id="ARBA00022825"/>
    </source>
</evidence>
<keyword evidence="3" id="KW-0720">Serine protease</keyword>
<dbReference type="PROSITE" id="PS00138">
    <property type="entry name" value="SUBTILASE_SER"/>
    <property type="match status" value="1"/>
</dbReference>
<evidence type="ECO:0000259" key="4">
    <source>
        <dbReference type="Pfam" id="PF00082"/>
    </source>
</evidence>
<name>A0AAD4HXL8_9PEZI</name>
<dbReference type="InterPro" id="IPR023828">
    <property type="entry name" value="Peptidase_S8_Ser-AS"/>
</dbReference>
<gene>
    <name evidence="5" type="ORF">NEMBOFW57_001119</name>
</gene>
<evidence type="ECO:0000313" key="6">
    <source>
        <dbReference type="Proteomes" id="UP001197093"/>
    </source>
</evidence>
<keyword evidence="1" id="KW-0645">Protease</keyword>